<keyword evidence="4" id="KW-1185">Reference proteome</keyword>
<evidence type="ECO:0000313" key="5">
    <source>
        <dbReference type="RefSeq" id="XP_010436806.1"/>
    </source>
</evidence>
<dbReference type="PANTHER" id="PTHR37610:SF97">
    <property type="entry name" value="RETROTRANSPOSON GAG DOMAIN-CONTAINING PROTEIN"/>
    <property type="match status" value="1"/>
</dbReference>
<evidence type="ECO:0000256" key="1">
    <source>
        <dbReference type="SAM" id="MobiDB-lite"/>
    </source>
</evidence>
<dbReference type="RefSeq" id="XP_010436806.1">
    <property type="nucleotide sequence ID" value="XM_010438504.1"/>
</dbReference>
<dbReference type="Proteomes" id="UP000694864">
    <property type="component" value="Chromosome 10"/>
</dbReference>
<proteinExistence type="predicted"/>
<dbReference type="InterPro" id="IPR005162">
    <property type="entry name" value="Retrotrans_gag_dom"/>
</dbReference>
<sequence>MVKGGKLRNRSETLEIDTSAVRITRGSVVLEDPEVELVKQQRNLKSEGYGTHGSASKSSETFDSPLSLQSSDHPGLMIVAHDLDGTNYNSWSIAMRISLDAKNKLSFIDGSLPRSCDSDYDFKIWSRCNSMVKSWILNVVSKEIYDNILYYQDAAEMWDDLFTRFKVNNLPRRYQLEQAVMTLRQGQLDLSSYFTKKKTLWEQLANTKSRNVKKCDCDHVKELLEEADTSRVIQFLMGMNDEFNSIRSHILNMKPRPGLNEIYNMLDQDESQRLVGVSSRPKPPPTAFQSQAVIPDQNSILMAQGNFQKPKCSHCSRVGLTTDKCYKIHGYPPGHPRAKKNNYVGSTNLANTGQIEDQKDQMGT</sequence>
<dbReference type="Pfam" id="PF14244">
    <property type="entry name" value="Retrotran_gag_3"/>
    <property type="match status" value="1"/>
</dbReference>
<accession>A0ABM0U6S9</accession>
<evidence type="ECO:0000259" key="3">
    <source>
        <dbReference type="Pfam" id="PF14244"/>
    </source>
</evidence>
<reference evidence="4" key="1">
    <citation type="journal article" date="2014" name="Nat. Commun.">
        <title>The emerging biofuel crop Camelina sativa retains a highly undifferentiated hexaploid genome structure.</title>
        <authorList>
            <person name="Kagale S."/>
            <person name="Koh C."/>
            <person name="Nixon J."/>
            <person name="Bollina V."/>
            <person name="Clarke W.E."/>
            <person name="Tuteja R."/>
            <person name="Spillane C."/>
            <person name="Robinson S.J."/>
            <person name="Links M.G."/>
            <person name="Clarke C."/>
            <person name="Higgins E.E."/>
            <person name="Huebert T."/>
            <person name="Sharpe A.G."/>
            <person name="Parkin I.A."/>
        </authorList>
    </citation>
    <scope>NUCLEOTIDE SEQUENCE [LARGE SCALE GENOMIC DNA]</scope>
    <source>
        <strain evidence="4">cv. DH55</strain>
    </source>
</reference>
<reference evidence="5" key="2">
    <citation type="submission" date="2025-08" db="UniProtKB">
        <authorList>
            <consortium name="RefSeq"/>
        </authorList>
    </citation>
    <scope>IDENTIFICATION</scope>
    <source>
        <tissue evidence="5">Leaf</tissue>
    </source>
</reference>
<feature type="compositionally biased region" description="Polar residues" evidence="1">
    <location>
        <begin position="53"/>
        <end position="68"/>
    </location>
</feature>
<feature type="domain" description="Retrotransposon gag" evidence="2">
    <location>
        <begin position="133"/>
        <end position="208"/>
    </location>
</feature>
<organism evidence="4 5">
    <name type="scientific">Camelina sativa</name>
    <name type="common">False flax</name>
    <name type="synonym">Myagrum sativum</name>
    <dbReference type="NCBI Taxonomy" id="90675"/>
    <lineage>
        <taxon>Eukaryota</taxon>
        <taxon>Viridiplantae</taxon>
        <taxon>Streptophyta</taxon>
        <taxon>Embryophyta</taxon>
        <taxon>Tracheophyta</taxon>
        <taxon>Spermatophyta</taxon>
        <taxon>Magnoliopsida</taxon>
        <taxon>eudicotyledons</taxon>
        <taxon>Gunneridae</taxon>
        <taxon>Pentapetalae</taxon>
        <taxon>rosids</taxon>
        <taxon>malvids</taxon>
        <taxon>Brassicales</taxon>
        <taxon>Brassicaceae</taxon>
        <taxon>Camelineae</taxon>
        <taxon>Camelina</taxon>
    </lineage>
</organism>
<feature type="region of interest" description="Disordered" evidence="1">
    <location>
        <begin position="42"/>
        <end position="68"/>
    </location>
</feature>
<evidence type="ECO:0000259" key="2">
    <source>
        <dbReference type="Pfam" id="PF03732"/>
    </source>
</evidence>
<dbReference type="Pfam" id="PF03732">
    <property type="entry name" value="Retrotrans_gag"/>
    <property type="match status" value="1"/>
</dbReference>
<evidence type="ECO:0000313" key="4">
    <source>
        <dbReference type="Proteomes" id="UP000694864"/>
    </source>
</evidence>
<dbReference type="PANTHER" id="PTHR37610">
    <property type="entry name" value="CCHC-TYPE DOMAIN-CONTAINING PROTEIN"/>
    <property type="match status" value="1"/>
</dbReference>
<dbReference type="InterPro" id="IPR029472">
    <property type="entry name" value="Copia-like_N"/>
</dbReference>
<dbReference type="GeneID" id="104720623"/>
<feature type="compositionally biased region" description="Polar residues" evidence="1">
    <location>
        <begin position="343"/>
        <end position="355"/>
    </location>
</feature>
<feature type="domain" description="Retrotransposon Copia-like N-terminal" evidence="3">
    <location>
        <begin position="70"/>
        <end position="113"/>
    </location>
</feature>
<name>A0ABM0U6S9_CAMSA</name>
<feature type="region of interest" description="Disordered" evidence="1">
    <location>
        <begin position="336"/>
        <end position="364"/>
    </location>
</feature>
<protein>
    <submittedName>
        <fullName evidence="5">Uncharacterized protein LOC104720623</fullName>
    </submittedName>
</protein>
<gene>
    <name evidence="5" type="primary">LOC104720623</name>
</gene>